<dbReference type="SUPFAM" id="SSF46626">
    <property type="entry name" value="Cytochrome c"/>
    <property type="match status" value="1"/>
</dbReference>
<sequence length="126" mass="13197">MRVLSVLSFAFIGVLMTGLGASRAHAAPAATPAIQSQMNAQGCFACHAVDMKIVGPAYGWVAYRFAHQKDAVQKLAHKIISGGAGEWNAWTGGIAMPPHPDLSLAQAEAMARWVLAQKPIAPPPPG</sequence>
<protein>
    <submittedName>
        <fullName evidence="7">Cytochrome c, class I</fullName>
    </submittedName>
</protein>
<dbReference type="AlphaFoldDB" id="T1AVD7"/>
<dbReference type="GO" id="GO:0020037">
    <property type="term" value="F:heme binding"/>
    <property type="evidence" value="ECO:0007669"/>
    <property type="project" value="InterPro"/>
</dbReference>
<dbReference type="GO" id="GO:0009055">
    <property type="term" value="F:electron transfer activity"/>
    <property type="evidence" value="ECO:0007669"/>
    <property type="project" value="InterPro"/>
</dbReference>
<dbReference type="PRINTS" id="PR00606">
    <property type="entry name" value="CYTCHROMECID"/>
</dbReference>
<accession>T1AVD7</accession>
<evidence type="ECO:0000256" key="1">
    <source>
        <dbReference type="ARBA" id="ARBA00022448"/>
    </source>
</evidence>
<dbReference type="Pfam" id="PF00034">
    <property type="entry name" value="Cytochrom_C"/>
    <property type="match status" value="1"/>
</dbReference>
<keyword evidence="4" id="KW-0249">Electron transport</keyword>
<reference evidence="7" key="2">
    <citation type="journal article" date="2014" name="ISME J.">
        <title>Microbial stratification in low pH oxic and suboxic macroscopic growths along an acid mine drainage.</title>
        <authorList>
            <person name="Mendez-Garcia C."/>
            <person name="Mesa V."/>
            <person name="Sprenger R.R."/>
            <person name="Richter M."/>
            <person name="Diez M.S."/>
            <person name="Solano J."/>
            <person name="Bargiela R."/>
            <person name="Golyshina O.V."/>
            <person name="Manteca A."/>
            <person name="Ramos J.L."/>
            <person name="Gallego J.R."/>
            <person name="Llorente I."/>
            <person name="Martins Dos Santos V.A."/>
            <person name="Jensen O.N."/>
            <person name="Pelaez A.I."/>
            <person name="Sanchez J."/>
            <person name="Ferrer M."/>
        </authorList>
    </citation>
    <scope>NUCLEOTIDE SEQUENCE</scope>
</reference>
<dbReference type="InterPro" id="IPR009056">
    <property type="entry name" value="Cyt_c-like_dom"/>
</dbReference>
<keyword evidence="5" id="KW-0408">Iron</keyword>
<dbReference type="InterPro" id="IPR036909">
    <property type="entry name" value="Cyt_c-like_dom_sf"/>
</dbReference>
<dbReference type="GO" id="GO:0005506">
    <property type="term" value="F:iron ion binding"/>
    <property type="evidence" value="ECO:0007669"/>
    <property type="project" value="InterPro"/>
</dbReference>
<evidence type="ECO:0000256" key="5">
    <source>
        <dbReference type="ARBA" id="ARBA00023004"/>
    </source>
</evidence>
<keyword evidence="1" id="KW-0813">Transport</keyword>
<evidence type="ECO:0000256" key="3">
    <source>
        <dbReference type="ARBA" id="ARBA00022723"/>
    </source>
</evidence>
<gene>
    <name evidence="7" type="ORF">B1B_13419</name>
</gene>
<name>T1AVD7_9ZZZZ</name>
<evidence type="ECO:0000313" key="7">
    <source>
        <dbReference type="EMBL" id="EQD44689.1"/>
    </source>
</evidence>
<reference evidence="7" key="1">
    <citation type="submission" date="2013-08" db="EMBL/GenBank/DDBJ databases">
        <authorList>
            <person name="Mendez C."/>
            <person name="Richter M."/>
            <person name="Ferrer M."/>
            <person name="Sanchez J."/>
        </authorList>
    </citation>
    <scope>NUCLEOTIDE SEQUENCE</scope>
</reference>
<evidence type="ECO:0000259" key="6">
    <source>
        <dbReference type="PROSITE" id="PS51007"/>
    </source>
</evidence>
<organism evidence="7">
    <name type="scientific">mine drainage metagenome</name>
    <dbReference type="NCBI Taxonomy" id="410659"/>
    <lineage>
        <taxon>unclassified sequences</taxon>
        <taxon>metagenomes</taxon>
        <taxon>ecological metagenomes</taxon>
    </lineage>
</organism>
<feature type="domain" description="Cytochrome c" evidence="6">
    <location>
        <begin position="26"/>
        <end position="118"/>
    </location>
</feature>
<keyword evidence="2" id="KW-0349">Heme</keyword>
<comment type="caution">
    <text evidence="7">The sequence shown here is derived from an EMBL/GenBank/DDBJ whole genome shotgun (WGS) entry which is preliminary data.</text>
</comment>
<dbReference type="EMBL" id="AUZY01008837">
    <property type="protein sequence ID" value="EQD44689.1"/>
    <property type="molecule type" value="Genomic_DNA"/>
</dbReference>
<evidence type="ECO:0000256" key="2">
    <source>
        <dbReference type="ARBA" id="ARBA00022617"/>
    </source>
</evidence>
<dbReference type="PROSITE" id="PS51007">
    <property type="entry name" value="CYTC"/>
    <property type="match status" value="1"/>
</dbReference>
<proteinExistence type="predicted"/>
<dbReference type="Gene3D" id="1.10.760.10">
    <property type="entry name" value="Cytochrome c-like domain"/>
    <property type="match status" value="1"/>
</dbReference>
<keyword evidence="3" id="KW-0479">Metal-binding</keyword>
<evidence type="ECO:0000256" key="4">
    <source>
        <dbReference type="ARBA" id="ARBA00022982"/>
    </source>
</evidence>
<dbReference type="InterPro" id="IPR002324">
    <property type="entry name" value="Cyt_c_ID"/>
</dbReference>